<gene>
    <name evidence="3" type="ORF">CAP51_11960</name>
</gene>
<name>A0A1Z9YWS6_9GAMM</name>
<dbReference type="EMBL" id="NEXX01000004">
    <property type="protein sequence ID" value="OUY06640.1"/>
    <property type="molecule type" value="Genomic_DNA"/>
</dbReference>
<organism evidence="3 4">
    <name type="scientific">Acinetobacter populi</name>
    <dbReference type="NCBI Taxonomy" id="1582270"/>
    <lineage>
        <taxon>Bacteria</taxon>
        <taxon>Pseudomonadati</taxon>
        <taxon>Pseudomonadota</taxon>
        <taxon>Gammaproteobacteria</taxon>
        <taxon>Moraxellales</taxon>
        <taxon>Moraxellaceae</taxon>
        <taxon>Acinetobacter</taxon>
    </lineage>
</organism>
<evidence type="ECO:0000256" key="1">
    <source>
        <dbReference type="SAM" id="Coils"/>
    </source>
</evidence>
<reference evidence="3 4" key="1">
    <citation type="submission" date="2017-05" db="EMBL/GenBank/DDBJ databases">
        <title>Acinetobacter populi ANC 5415 (= PBJ7), whole genome shotgun sequencing project.</title>
        <authorList>
            <person name="Nemec A."/>
            <person name="Radolfova-Krizova L."/>
        </authorList>
    </citation>
    <scope>NUCLEOTIDE SEQUENCE [LARGE SCALE GENOMIC DNA]</scope>
    <source>
        <strain evidence="3 4">PBJ7</strain>
    </source>
</reference>
<feature type="signal peptide" evidence="2">
    <location>
        <begin position="1"/>
        <end position="32"/>
    </location>
</feature>
<dbReference type="RefSeq" id="WP_087620997.1">
    <property type="nucleotide sequence ID" value="NZ_NEXX01000004.1"/>
</dbReference>
<feature type="coiled-coil region" evidence="1">
    <location>
        <begin position="31"/>
        <end position="58"/>
    </location>
</feature>
<feature type="chain" id="PRO_5012871517" evidence="2">
    <location>
        <begin position="33"/>
        <end position="491"/>
    </location>
</feature>
<dbReference type="InterPro" id="IPR023614">
    <property type="entry name" value="Porin_dom_sf"/>
</dbReference>
<dbReference type="Proteomes" id="UP000196536">
    <property type="component" value="Unassembled WGS sequence"/>
</dbReference>
<evidence type="ECO:0000313" key="4">
    <source>
        <dbReference type="Proteomes" id="UP000196536"/>
    </source>
</evidence>
<keyword evidence="1" id="KW-0175">Coiled coil</keyword>
<keyword evidence="2" id="KW-0732">Signal</keyword>
<evidence type="ECO:0000313" key="3">
    <source>
        <dbReference type="EMBL" id="OUY06640.1"/>
    </source>
</evidence>
<sequence length="491" mass="54717">MSFSGVIVKQNNLAISIALGMTLLSSSNIVFAADEEILAKLQAQIDALQQQVKNLQQGSLSEENIQQVSVREEGEVIEEDNSRVIATKADVEGVQAALESYKYDQDRLRERNTAKTTRDTTLFGTVQLRAQNDSVPTSAGNSNTYETRKLNFEVPLAQFGVRGNLYRDYKEGKNLTYQLSFAYAKRTGSNTSDVNLQDAWLQYSFAPTNGGLEDPKLTLTFGQQQIPFGQEAQSPEDLRPTITQSRAVGQLGLATRQIGLVLRGDLKPYTDYAANYRAPLLEYALGITNGNGWNRNDDNNAKDYIGRLAFTLPVDYASIFRELKFGASYKKGTNNIAGGTPVGLITDKGKNDVLGLDIYYNHAPFGVTYEYYKGTRDALISGTTNTQEIKSEGQTATLFYTIGDQFYNSIKAAAKFDDFWPKSIQTYYRFDTFDPDTSVNKDAGEVDIHSLGLNLFFAQTTKFQLGLSRWIYASPYVKDNNQVQAQFQYGF</sequence>
<proteinExistence type="predicted"/>
<protein>
    <submittedName>
        <fullName evidence="3">DUF3138 domain-containing protein</fullName>
    </submittedName>
</protein>
<dbReference type="AlphaFoldDB" id="A0A1Z9YWS6"/>
<dbReference type="Gene3D" id="2.40.160.10">
    <property type="entry name" value="Porin"/>
    <property type="match status" value="1"/>
</dbReference>
<comment type="caution">
    <text evidence="3">The sequence shown here is derived from an EMBL/GenBank/DDBJ whole genome shotgun (WGS) entry which is preliminary data.</text>
</comment>
<dbReference type="SUPFAM" id="SSF56935">
    <property type="entry name" value="Porins"/>
    <property type="match status" value="1"/>
</dbReference>
<evidence type="ECO:0000256" key="2">
    <source>
        <dbReference type="SAM" id="SignalP"/>
    </source>
</evidence>
<dbReference type="OrthoDB" id="6666566at2"/>
<accession>A0A1Z9YWS6</accession>
<keyword evidence="4" id="KW-1185">Reference proteome</keyword>